<name>X1Q7X7_9ZZZZ</name>
<dbReference type="PANTHER" id="PTHR43105">
    <property type="entry name" value="RESPIRATORY NITRATE REDUCTASE"/>
    <property type="match status" value="1"/>
</dbReference>
<sequence>ERYPPEYVERITGVLAEKISEAARLYAKADRASIIYSMGITQHITGTDNVVSLANLAMLTGNVGKKGTGVNPLRGHNNVQGACDVGALPDVFPGYQRVTDRQAREKMQKAWKVAELDDKPGLTQPEMLNSASCASSVGDFLVMVPVWKWNKSLPVVSIIG</sequence>
<dbReference type="GO" id="GO:0016020">
    <property type="term" value="C:membrane"/>
    <property type="evidence" value="ECO:0007669"/>
    <property type="project" value="TreeGrafter"/>
</dbReference>
<evidence type="ECO:0000259" key="2">
    <source>
        <dbReference type="Pfam" id="PF00384"/>
    </source>
</evidence>
<dbReference type="Gene3D" id="3.40.50.740">
    <property type="match status" value="1"/>
</dbReference>
<dbReference type="InterPro" id="IPR050123">
    <property type="entry name" value="Prok_molybdopt-oxidoreductase"/>
</dbReference>
<dbReference type="Gene3D" id="3.40.228.10">
    <property type="entry name" value="Dimethylsulfoxide Reductase, domain 2"/>
    <property type="match status" value="1"/>
</dbReference>
<dbReference type="InterPro" id="IPR006656">
    <property type="entry name" value="Mopterin_OxRdtase"/>
</dbReference>
<dbReference type="AlphaFoldDB" id="X1Q7X7"/>
<evidence type="ECO:0000313" key="3">
    <source>
        <dbReference type="EMBL" id="GAI39374.1"/>
    </source>
</evidence>
<feature type="non-terminal residue" evidence="3">
    <location>
        <position position="1"/>
    </location>
</feature>
<keyword evidence="1" id="KW-0560">Oxidoreductase</keyword>
<dbReference type="GO" id="GO:0003954">
    <property type="term" value="F:NADH dehydrogenase activity"/>
    <property type="evidence" value="ECO:0007669"/>
    <property type="project" value="TreeGrafter"/>
</dbReference>
<accession>X1Q7X7</accession>
<evidence type="ECO:0000256" key="1">
    <source>
        <dbReference type="ARBA" id="ARBA00023002"/>
    </source>
</evidence>
<proteinExistence type="predicted"/>
<organism evidence="3">
    <name type="scientific">marine sediment metagenome</name>
    <dbReference type="NCBI Taxonomy" id="412755"/>
    <lineage>
        <taxon>unclassified sequences</taxon>
        <taxon>metagenomes</taxon>
        <taxon>ecological metagenomes</taxon>
    </lineage>
</organism>
<dbReference type="Pfam" id="PF00384">
    <property type="entry name" value="Molybdopterin"/>
    <property type="match status" value="1"/>
</dbReference>
<feature type="domain" description="Molybdopterin oxidoreductase" evidence="2">
    <location>
        <begin position="28"/>
        <end position="115"/>
    </location>
</feature>
<dbReference type="EMBL" id="BARV01023666">
    <property type="protein sequence ID" value="GAI39374.1"/>
    <property type="molecule type" value="Genomic_DNA"/>
</dbReference>
<gene>
    <name evidence="3" type="ORF">S06H3_38785</name>
</gene>
<dbReference type="SUPFAM" id="SSF53706">
    <property type="entry name" value="Formate dehydrogenase/DMSO reductase, domains 1-3"/>
    <property type="match status" value="1"/>
</dbReference>
<dbReference type="GO" id="GO:0022904">
    <property type="term" value="P:respiratory electron transport chain"/>
    <property type="evidence" value="ECO:0007669"/>
    <property type="project" value="TreeGrafter"/>
</dbReference>
<comment type="caution">
    <text evidence="3">The sequence shown here is derived from an EMBL/GenBank/DDBJ whole genome shotgun (WGS) entry which is preliminary data.</text>
</comment>
<dbReference type="PANTHER" id="PTHR43105:SF14">
    <property type="entry name" value="FORMATE DEHYDROGENASE H"/>
    <property type="match status" value="1"/>
</dbReference>
<protein>
    <recommendedName>
        <fullName evidence="2">Molybdopterin oxidoreductase domain-containing protein</fullName>
    </recommendedName>
</protein>
<reference evidence="3" key="1">
    <citation type="journal article" date="2014" name="Front. Microbiol.">
        <title>High frequency of phylogenetically diverse reductive dehalogenase-homologous genes in deep subseafloor sedimentary metagenomes.</title>
        <authorList>
            <person name="Kawai M."/>
            <person name="Futagami T."/>
            <person name="Toyoda A."/>
            <person name="Takaki Y."/>
            <person name="Nishi S."/>
            <person name="Hori S."/>
            <person name="Arai W."/>
            <person name="Tsubouchi T."/>
            <person name="Morono Y."/>
            <person name="Uchiyama I."/>
            <person name="Ito T."/>
            <person name="Fujiyama A."/>
            <person name="Inagaki F."/>
            <person name="Takami H."/>
        </authorList>
    </citation>
    <scope>NUCLEOTIDE SEQUENCE</scope>
    <source>
        <strain evidence="3">Expedition CK06-06</strain>
    </source>
</reference>